<dbReference type="InterPro" id="IPR036705">
    <property type="entry name" value="Ribosyl_crysJ1_sf"/>
</dbReference>
<proteinExistence type="predicted"/>
<feature type="non-terminal residue" evidence="1">
    <location>
        <position position="1"/>
    </location>
</feature>
<accession>A0A0B7C463</accession>
<organism evidence="1">
    <name type="scientific">Arion vulgaris</name>
    <dbReference type="NCBI Taxonomy" id="1028688"/>
    <lineage>
        <taxon>Eukaryota</taxon>
        <taxon>Metazoa</taxon>
        <taxon>Spiralia</taxon>
        <taxon>Lophotrochozoa</taxon>
        <taxon>Mollusca</taxon>
        <taxon>Gastropoda</taxon>
        <taxon>Heterobranchia</taxon>
        <taxon>Euthyneura</taxon>
        <taxon>Panpulmonata</taxon>
        <taxon>Eupulmonata</taxon>
        <taxon>Stylommatophora</taxon>
        <taxon>Helicina</taxon>
        <taxon>Arionoidea</taxon>
        <taxon>Arionidae</taxon>
        <taxon>Arion</taxon>
    </lineage>
</organism>
<protein>
    <submittedName>
        <fullName evidence="1">Uncharacterized protein</fullName>
    </submittedName>
</protein>
<dbReference type="Gene3D" id="1.10.4080.10">
    <property type="entry name" value="ADP-ribosylation/Crystallin J1"/>
    <property type="match status" value="1"/>
</dbReference>
<dbReference type="InterPro" id="IPR005502">
    <property type="entry name" value="Ribosyl_crysJ1"/>
</dbReference>
<sequence>LYIDSQDTQHLVYVAPSNVFGVDNGALVRTAILGVPNFHELLEVESNAVRICKTTHSDSKCVASCVFISLLVSL</sequence>
<dbReference type="EMBL" id="HACG01053102">
    <property type="protein sequence ID" value="CEK99973.1"/>
    <property type="molecule type" value="Transcribed_RNA"/>
</dbReference>
<dbReference type="AlphaFoldDB" id="A0A0B7C463"/>
<dbReference type="InterPro" id="IPR050792">
    <property type="entry name" value="ADP-ribosylglycohydrolase"/>
</dbReference>
<name>A0A0B7C463_9EUPU</name>
<dbReference type="Pfam" id="PF03747">
    <property type="entry name" value="ADP_ribosyl_GH"/>
    <property type="match status" value="1"/>
</dbReference>
<dbReference type="PANTHER" id="PTHR16222">
    <property type="entry name" value="ADP-RIBOSYLGLYCOHYDROLASE"/>
    <property type="match status" value="1"/>
</dbReference>
<feature type="non-terminal residue" evidence="1">
    <location>
        <position position="74"/>
    </location>
</feature>
<evidence type="ECO:0000313" key="1">
    <source>
        <dbReference type="EMBL" id="CEK99973.1"/>
    </source>
</evidence>
<dbReference type="PANTHER" id="PTHR16222:SF28">
    <property type="entry name" value="ADP-RIBOSYLGLYCOHYDROLASE"/>
    <property type="match status" value="1"/>
</dbReference>
<reference evidence="1" key="1">
    <citation type="submission" date="2014-12" db="EMBL/GenBank/DDBJ databases">
        <title>Insight into the proteome of Arion vulgaris.</title>
        <authorList>
            <person name="Aradska J."/>
            <person name="Bulat T."/>
            <person name="Smidak R."/>
            <person name="Sarate P."/>
            <person name="Gangsoo J."/>
            <person name="Sialana F."/>
            <person name="Bilban M."/>
            <person name="Lubec G."/>
        </authorList>
    </citation>
    <scope>NUCLEOTIDE SEQUENCE</scope>
    <source>
        <tissue evidence="1">Skin</tissue>
    </source>
</reference>
<gene>
    <name evidence="1" type="primary">ORF222556</name>
</gene>
<dbReference type="SUPFAM" id="SSF101478">
    <property type="entry name" value="ADP-ribosylglycohydrolase"/>
    <property type="match status" value="1"/>
</dbReference>